<dbReference type="STRING" id="35608.A0A2U1NCJ6"/>
<reference evidence="1 2" key="1">
    <citation type="journal article" date="2018" name="Mol. Plant">
        <title>The genome of Artemisia annua provides insight into the evolution of Asteraceae family and artemisinin biosynthesis.</title>
        <authorList>
            <person name="Shen Q."/>
            <person name="Zhang L."/>
            <person name="Liao Z."/>
            <person name="Wang S."/>
            <person name="Yan T."/>
            <person name="Shi P."/>
            <person name="Liu M."/>
            <person name="Fu X."/>
            <person name="Pan Q."/>
            <person name="Wang Y."/>
            <person name="Lv Z."/>
            <person name="Lu X."/>
            <person name="Zhang F."/>
            <person name="Jiang W."/>
            <person name="Ma Y."/>
            <person name="Chen M."/>
            <person name="Hao X."/>
            <person name="Li L."/>
            <person name="Tang Y."/>
            <person name="Lv G."/>
            <person name="Zhou Y."/>
            <person name="Sun X."/>
            <person name="Brodelius P.E."/>
            <person name="Rose J.K.C."/>
            <person name="Tang K."/>
        </authorList>
    </citation>
    <scope>NUCLEOTIDE SEQUENCE [LARGE SCALE GENOMIC DNA]</scope>
    <source>
        <strain evidence="2">cv. Huhao1</strain>
        <tissue evidence="1">Leaf</tissue>
    </source>
</reference>
<dbReference type="OrthoDB" id="10257492at2759"/>
<name>A0A2U1NCJ6_ARTAN</name>
<evidence type="ECO:0000313" key="1">
    <source>
        <dbReference type="EMBL" id="PWA71242.1"/>
    </source>
</evidence>
<evidence type="ECO:0000313" key="2">
    <source>
        <dbReference type="Proteomes" id="UP000245207"/>
    </source>
</evidence>
<sequence length="148" mass="16560">MDGEPTAKATPDALKVALGNTQFDFKVPVTTSTKEVAVPMKILITTYLEVCKIADGILLCNHVPRILNKHFRGKSYYVDVVDLFNEHIKSFLKWVKIGMGRYGRYVLLYTNLIQVSEAYNVPVLQCFGVCQATGICKEDVMISRIVIG</sequence>
<gene>
    <name evidence="1" type="ORF">CTI12_AA281330</name>
</gene>
<accession>A0A2U1NCJ6</accession>
<comment type="caution">
    <text evidence="1">The sequence shown here is derived from an EMBL/GenBank/DDBJ whole genome shotgun (WGS) entry which is preliminary data.</text>
</comment>
<dbReference type="Proteomes" id="UP000245207">
    <property type="component" value="Unassembled WGS sequence"/>
</dbReference>
<organism evidence="1 2">
    <name type="scientific">Artemisia annua</name>
    <name type="common">Sweet wormwood</name>
    <dbReference type="NCBI Taxonomy" id="35608"/>
    <lineage>
        <taxon>Eukaryota</taxon>
        <taxon>Viridiplantae</taxon>
        <taxon>Streptophyta</taxon>
        <taxon>Embryophyta</taxon>
        <taxon>Tracheophyta</taxon>
        <taxon>Spermatophyta</taxon>
        <taxon>Magnoliopsida</taxon>
        <taxon>eudicotyledons</taxon>
        <taxon>Gunneridae</taxon>
        <taxon>Pentapetalae</taxon>
        <taxon>asterids</taxon>
        <taxon>campanulids</taxon>
        <taxon>Asterales</taxon>
        <taxon>Asteraceae</taxon>
        <taxon>Asteroideae</taxon>
        <taxon>Anthemideae</taxon>
        <taxon>Artemisiinae</taxon>
        <taxon>Artemisia</taxon>
    </lineage>
</organism>
<dbReference type="AlphaFoldDB" id="A0A2U1NCJ6"/>
<keyword evidence="2" id="KW-1185">Reference proteome</keyword>
<dbReference type="EMBL" id="PKPP01003112">
    <property type="protein sequence ID" value="PWA71242.1"/>
    <property type="molecule type" value="Genomic_DNA"/>
</dbReference>
<protein>
    <submittedName>
        <fullName evidence="1">FPP synthase 1</fullName>
    </submittedName>
</protein>
<proteinExistence type="predicted"/>